<evidence type="ECO:0000313" key="8">
    <source>
        <dbReference type="Proteomes" id="UP000187261"/>
    </source>
</evidence>
<dbReference type="Proteomes" id="UP000187261">
    <property type="component" value="Unassembled WGS sequence"/>
</dbReference>
<name>A0A1U7Q0N7_9FLAO</name>
<feature type="transmembrane region" description="Helical" evidence="6">
    <location>
        <begin position="7"/>
        <end position="27"/>
    </location>
</feature>
<comment type="subcellular location">
    <subcellularLocation>
        <location evidence="1">Membrane</location>
        <topology evidence="1">Single-pass membrane protein</topology>
    </subcellularLocation>
</comment>
<evidence type="ECO:0000256" key="6">
    <source>
        <dbReference type="SAM" id="Phobius"/>
    </source>
</evidence>
<proteinExistence type="inferred from homology"/>
<dbReference type="PANTHER" id="PTHR34478:SF2">
    <property type="entry name" value="MEMBRANE PROTEIN"/>
    <property type="match status" value="1"/>
</dbReference>
<organism evidence="7 8">
    <name type="scientific">Epilithonimonas bovis DSM 19482</name>
    <dbReference type="NCBI Taxonomy" id="1121284"/>
    <lineage>
        <taxon>Bacteria</taxon>
        <taxon>Pseudomonadati</taxon>
        <taxon>Bacteroidota</taxon>
        <taxon>Flavobacteriia</taxon>
        <taxon>Flavobacteriales</taxon>
        <taxon>Weeksellaceae</taxon>
        <taxon>Chryseobacterium group</taxon>
        <taxon>Epilithonimonas</taxon>
    </lineage>
</organism>
<evidence type="ECO:0000256" key="1">
    <source>
        <dbReference type="ARBA" id="ARBA00004167"/>
    </source>
</evidence>
<dbReference type="InterPro" id="IPR023353">
    <property type="entry name" value="LemA-like_dom_sf"/>
</dbReference>
<evidence type="ECO:0000256" key="2">
    <source>
        <dbReference type="ARBA" id="ARBA00008854"/>
    </source>
</evidence>
<dbReference type="PANTHER" id="PTHR34478">
    <property type="entry name" value="PROTEIN LEMA"/>
    <property type="match status" value="1"/>
</dbReference>
<accession>A0A1U7Q0N7</accession>
<dbReference type="SUPFAM" id="SSF140478">
    <property type="entry name" value="LemA-like"/>
    <property type="match status" value="1"/>
</dbReference>
<keyword evidence="4 6" id="KW-1133">Transmembrane helix</keyword>
<dbReference type="RefSeq" id="WP_076784019.1">
    <property type="nucleotide sequence ID" value="NZ_FTPU01000034.1"/>
</dbReference>
<dbReference type="Pfam" id="PF04011">
    <property type="entry name" value="LemA"/>
    <property type="match status" value="1"/>
</dbReference>
<evidence type="ECO:0000256" key="5">
    <source>
        <dbReference type="ARBA" id="ARBA00023136"/>
    </source>
</evidence>
<dbReference type="GO" id="GO:0016020">
    <property type="term" value="C:membrane"/>
    <property type="evidence" value="ECO:0007669"/>
    <property type="project" value="UniProtKB-SubCell"/>
</dbReference>
<protein>
    <submittedName>
        <fullName evidence="7">LemA protein</fullName>
    </submittedName>
</protein>
<keyword evidence="3 6" id="KW-0812">Transmembrane</keyword>
<dbReference type="OrthoDB" id="9804152at2"/>
<comment type="similarity">
    <text evidence="2">Belongs to the LemA family.</text>
</comment>
<dbReference type="InterPro" id="IPR007156">
    <property type="entry name" value="MamQ_LemA"/>
</dbReference>
<reference evidence="8" key="1">
    <citation type="submission" date="2016-10" db="EMBL/GenBank/DDBJ databases">
        <authorList>
            <person name="Varghese N."/>
            <person name="Submissions S."/>
        </authorList>
    </citation>
    <scope>NUCLEOTIDE SEQUENCE [LARGE SCALE GENOMIC DNA]</scope>
    <source>
        <strain evidence="8">DSM 19482</strain>
    </source>
</reference>
<keyword evidence="8" id="KW-1185">Reference proteome</keyword>
<gene>
    <name evidence="7" type="ORF">SAMN05660493_02632</name>
</gene>
<dbReference type="EMBL" id="FTPU01000034">
    <property type="protein sequence ID" value="SIT97901.1"/>
    <property type="molecule type" value="Genomic_DNA"/>
</dbReference>
<dbReference type="Gene3D" id="1.20.1440.20">
    <property type="entry name" value="LemA-like domain"/>
    <property type="match status" value="1"/>
</dbReference>
<dbReference type="AlphaFoldDB" id="A0A1U7Q0N7"/>
<evidence type="ECO:0000313" key="7">
    <source>
        <dbReference type="EMBL" id="SIT97901.1"/>
    </source>
</evidence>
<evidence type="ECO:0000256" key="4">
    <source>
        <dbReference type="ARBA" id="ARBA00022989"/>
    </source>
</evidence>
<dbReference type="STRING" id="1121284.SAMN05660493_02632"/>
<evidence type="ECO:0000256" key="3">
    <source>
        <dbReference type="ARBA" id="ARBA00022692"/>
    </source>
</evidence>
<sequence>MKGKGCIVLVVIAVIIAIIGFSVSGRYNSMVVANNEVLKKWANVETVYQKRANLIPNLERTVKSYAKYEQETLTQVAEARAKATSVNVDPTNMTEADMAKFQAAQSQLSGALGRLLMVVEKYPDLKADQQYINFQREYTAIENSIRSETVYYNDSVEKFNNLVEQFPGNIVAAFFPKFKVKPTFKSDAGAEKAPSVFSE</sequence>
<keyword evidence="5 6" id="KW-0472">Membrane</keyword>